<evidence type="ECO:0000256" key="1">
    <source>
        <dbReference type="SAM" id="Coils"/>
    </source>
</evidence>
<reference evidence="3" key="1">
    <citation type="journal article" date="2019" name="bioRxiv">
        <title>The Genome of the Zebra Mussel, Dreissena polymorpha: A Resource for Invasive Species Research.</title>
        <authorList>
            <person name="McCartney M.A."/>
            <person name="Auch B."/>
            <person name="Kono T."/>
            <person name="Mallez S."/>
            <person name="Zhang Y."/>
            <person name="Obille A."/>
            <person name="Becker A."/>
            <person name="Abrahante J.E."/>
            <person name="Garbe J."/>
            <person name="Badalamenti J.P."/>
            <person name="Herman A."/>
            <person name="Mangelson H."/>
            <person name="Liachko I."/>
            <person name="Sullivan S."/>
            <person name="Sone E.D."/>
            <person name="Koren S."/>
            <person name="Silverstein K.A.T."/>
            <person name="Beckman K.B."/>
            <person name="Gohl D.M."/>
        </authorList>
    </citation>
    <scope>NUCLEOTIDE SEQUENCE</scope>
    <source>
        <strain evidence="3">Duluth1</strain>
        <tissue evidence="3">Whole animal</tissue>
    </source>
</reference>
<dbReference type="GO" id="GO:0007020">
    <property type="term" value="P:microtubule nucleation"/>
    <property type="evidence" value="ECO:0007669"/>
    <property type="project" value="TreeGrafter"/>
</dbReference>
<keyword evidence="4" id="KW-1185">Reference proteome</keyword>
<protein>
    <recommendedName>
        <fullName evidence="5">Coiled-coil domain-containing protein 57</fullName>
    </recommendedName>
</protein>
<feature type="coiled-coil region" evidence="1">
    <location>
        <begin position="259"/>
        <end position="350"/>
    </location>
</feature>
<feature type="coiled-coil region" evidence="1">
    <location>
        <begin position="123"/>
        <end position="179"/>
    </location>
</feature>
<sequence length="1078" mass="125048">MEISSGNSWRELAAQKEKEWRDVTEQRILTLEQTCAEKEKLLNEERGKFLKLKEDFKYNLKLLEERDHELDRYDSSFSDAKAQLNAKTAEVSECKILVDELKTQINCEAKSREELQLHYQARLREKQAEIDAYRNTKDGEMQEERKEFESIKRKLQRQLTQVEEEMDSQKREITADFEEAMRKREHEFRIKSDELNAKVLEYELKAKLLGKELELSKVAQQKNSQEFSQAENHQRNLEKKVKEREWEIQDMRALKDSCISELESQLHQKDLAMTRLQEDYNRKHSELDKYCREKETALSAAKEAFTARDTELQNEIRNLQTKCEDCQVEIRKLQWANQDLEKEKHSALEKYEEQACHLREQWDRQLGEVSRGQVSKDLELQALRESEDKLRSEVAQKKEDIDRYKKELSAAVERESNLERSKAQLELDWQRRVEDLERLQYEKSEDLVKKLTCSRDEAQAQLKEKTRELEQRERLIHVLQTVREQCLAALKEHGISLDKRVEIDLKKCALVSKEEFESLQDQNSNLKLVIREMRAQMEQLGHKLPSPREPDTVKVQGHGVNEDYVKDLEQECRKLRQQNRELEQDSDVARRFGRPPVAMVTNQEEVLTEVKDNMLVKTHIQSLNDLIGSLRAEKVELSAQVKKQQANILFHEKAVEKHQKQIREKQVEVDQLQYELGAITRRSQTEVASLRQKVSDFELQLLEARKEADEYYRSNLERNMEVTSLGQELSNLKLQLSEKRPGINYGAQELLIQQLQDEIMTLRHQGAALGGSGSESGSQQGSQVRSLQGKLRDAAKKITELAKERHQLIEMGNKLRAELMKAGVEPSSIGPSSARPTQPFYRPIRDQYSDHVTPSHDASDQQNTSKLNQLEKLQYELTRQQLQYAQRYQRGPGDTQTTVSQKEMRDTQAGLSDTEEYRPPSILKKPSHLRESVDTEIDVHASVNTEGGETIYSVPTARSQLLLSMSSMGGESLQEIWKMLDNSRPSPTPRTASPQRQGNVSQMSHDSQTSDVNMNSNSSGNKNNKDSLYLSGKQTGQQKAKLERKLSDKAVGKVFKNVPSKTKIRNYNLKEDEVSSGR</sequence>
<feature type="compositionally biased region" description="Low complexity" evidence="2">
    <location>
        <begin position="983"/>
        <end position="994"/>
    </location>
</feature>
<feature type="compositionally biased region" description="Low complexity" evidence="2">
    <location>
        <begin position="775"/>
        <end position="789"/>
    </location>
</feature>
<feature type="region of interest" description="Disordered" evidence="2">
    <location>
        <begin position="767"/>
        <end position="790"/>
    </location>
</feature>
<evidence type="ECO:0000313" key="3">
    <source>
        <dbReference type="EMBL" id="KAH3866965.1"/>
    </source>
</evidence>
<dbReference type="GO" id="GO:0034451">
    <property type="term" value="C:centriolar satellite"/>
    <property type="evidence" value="ECO:0007669"/>
    <property type="project" value="TreeGrafter"/>
</dbReference>
<keyword evidence="1" id="KW-0175">Coiled coil</keyword>
<feature type="coiled-coil region" evidence="1">
    <location>
        <begin position="380"/>
        <end position="475"/>
    </location>
</feature>
<gene>
    <name evidence="3" type="ORF">DPMN_030089</name>
</gene>
<evidence type="ECO:0000256" key="2">
    <source>
        <dbReference type="SAM" id="MobiDB-lite"/>
    </source>
</evidence>
<reference evidence="3" key="2">
    <citation type="submission" date="2020-11" db="EMBL/GenBank/DDBJ databases">
        <authorList>
            <person name="McCartney M.A."/>
            <person name="Auch B."/>
            <person name="Kono T."/>
            <person name="Mallez S."/>
            <person name="Becker A."/>
            <person name="Gohl D.M."/>
            <person name="Silverstein K.A.T."/>
            <person name="Koren S."/>
            <person name="Bechman K.B."/>
            <person name="Herman A."/>
            <person name="Abrahante J.E."/>
            <person name="Garbe J."/>
        </authorList>
    </citation>
    <scope>NUCLEOTIDE SEQUENCE</scope>
    <source>
        <strain evidence="3">Duluth1</strain>
        <tissue evidence="3">Whole animal</tissue>
    </source>
</reference>
<feature type="coiled-coil region" evidence="1">
    <location>
        <begin position="620"/>
        <end position="707"/>
    </location>
</feature>
<comment type="caution">
    <text evidence="3">The sequence shown here is derived from an EMBL/GenBank/DDBJ whole genome shotgun (WGS) entry which is preliminary data.</text>
</comment>
<dbReference type="OrthoDB" id="568502at2759"/>
<feature type="compositionally biased region" description="Basic and acidic residues" evidence="2">
    <location>
        <begin position="1040"/>
        <end position="1051"/>
    </location>
</feature>
<dbReference type="Proteomes" id="UP000828390">
    <property type="component" value="Unassembled WGS sequence"/>
</dbReference>
<dbReference type="PANTHER" id="PTHR46725">
    <property type="entry name" value="COILED-COIL DOMAIN-CONTAINING PROTEIN 57"/>
    <property type="match status" value="1"/>
</dbReference>
<dbReference type="AlphaFoldDB" id="A0A9D4LZA7"/>
<feature type="coiled-coil region" evidence="1">
    <location>
        <begin position="516"/>
        <end position="585"/>
    </location>
</feature>
<dbReference type="GO" id="GO:0060271">
    <property type="term" value="P:cilium assembly"/>
    <property type="evidence" value="ECO:0007669"/>
    <property type="project" value="TreeGrafter"/>
</dbReference>
<dbReference type="InterPro" id="IPR042481">
    <property type="entry name" value="CCDC57"/>
</dbReference>
<dbReference type="GO" id="GO:0045931">
    <property type="term" value="P:positive regulation of mitotic cell cycle"/>
    <property type="evidence" value="ECO:0007669"/>
    <property type="project" value="TreeGrafter"/>
</dbReference>
<evidence type="ECO:0008006" key="5">
    <source>
        <dbReference type="Google" id="ProtNLM"/>
    </source>
</evidence>
<feature type="compositionally biased region" description="Low complexity" evidence="2">
    <location>
        <begin position="1013"/>
        <end position="1022"/>
    </location>
</feature>
<evidence type="ECO:0000313" key="4">
    <source>
        <dbReference type="Proteomes" id="UP000828390"/>
    </source>
</evidence>
<feature type="region of interest" description="Disordered" evidence="2">
    <location>
        <begin position="888"/>
        <end position="923"/>
    </location>
</feature>
<accession>A0A9D4LZA7</accession>
<feature type="compositionally biased region" description="Polar residues" evidence="2">
    <location>
        <begin position="995"/>
        <end position="1012"/>
    </location>
</feature>
<dbReference type="EMBL" id="JAIWYP010000002">
    <property type="protein sequence ID" value="KAH3866965.1"/>
    <property type="molecule type" value="Genomic_DNA"/>
</dbReference>
<feature type="compositionally biased region" description="Basic and acidic residues" evidence="2">
    <location>
        <begin position="1068"/>
        <end position="1078"/>
    </location>
</feature>
<proteinExistence type="predicted"/>
<organism evidence="3 4">
    <name type="scientific">Dreissena polymorpha</name>
    <name type="common">Zebra mussel</name>
    <name type="synonym">Mytilus polymorpha</name>
    <dbReference type="NCBI Taxonomy" id="45954"/>
    <lineage>
        <taxon>Eukaryota</taxon>
        <taxon>Metazoa</taxon>
        <taxon>Spiralia</taxon>
        <taxon>Lophotrochozoa</taxon>
        <taxon>Mollusca</taxon>
        <taxon>Bivalvia</taxon>
        <taxon>Autobranchia</taxon>
        <taxon>Heteroconchia</taxon>
        <taxon>Euheterodonta</taxon>
        <taxon>Imparidentia</taxon>
        <taxon>Neoheterodontei</taxon>
        <taxon>Myida</taxon>
        <taxon>Dreissenoidea</taxon>
        <taxon>Dreissenidae</taxon>
        <taxon>Dreissena</taxon>
    </lineage>
</organism>
<dbReference type="GO" id="GO:0007099">
    <property type="term" value="P:centriole replication"/>
    <property type="evidence" value="ECO:0007669"/>
    <property type="project" value="TreeGrafter"/>
</dbReference>
<dbReference type="PANTHER" id="PTHR46725:SF1">
    <property type="entry name" value="COILED-COIL DOMAIN-CONTAINING PROTEIN 57"/>
    <property type="match status" value="1"/>
</dbReference>
<name>A0A9D4LZA7_DREPO</name>
<dbReference type="GO" id="GO:0005876">
    <property type="term" value="C:spindle microtubule"/>
    <property type="evidence" value="ECO:0007669"/>
    <property type="project" value="TreeGrafter"/>
</dbReference>
<feature type="region of interest" description="Disordered" evidence="2">
    <location>
        <begin position="981"/>
        <end position="1078"/>
    </location>
</feature>
<dbReference type="GO" id="GO:0005814">
    <property type="term" value="C:centriole"/>
    <property type="evidence" value="ECO:0007669"/>
    <property type="project" value="TreeGrafter"/>
</dbReference>